<reference evidence="1 2" key="1">
    <citation type="submission" date="2024-02" db="EMBL/GenBank/DDBJ databases">
        <title>Discinaceae phylogenomics.</title>
        <authorList>
            <person name="Dirks A.C."/>
            <person name="James T.Y."/>
        </authorList>
    </citation>
    <scope>NUCLEOTIDE SEQUENCE [LARGE SCALE GENOMIC DNA]</scope>
    <source>
        <strain evidence="1 2">ACD0624</strain>
    </source>
</reference>
<accession>A0ABR3G436</accession>
<name>A0ABR3G436_9PEZI</name>
<proteinExistence type="predicted"/>
<comment type="caution">
    <text evidence="1">The sequence shown here is derived from an EMBL/GenBank/DDBJ whole genome shotgun (WGS) entry which is preliminary data.</text>
</comment>
<evidence type="ECO:0000313" key="1">
    <source>
        <dbReference type="EMBL" id="KAL0630571.1"/>
    </source>
</evidence>
<dbReference type="EMBL" id="JBBBZM010000503">
    <property type="protein sequence ID" value="KAL0630571.1"/>
    <property type="molecule type" value="Genomic_DNA"/>
</dbReference>
<keyword evidence="2" id="KW-1185">Reference proteome</keyword>
<protein>
    <submittedName>
        <fullName evidence="1">Uncharacterized protein</fullName>
    </submittedName>
</protein>
<gene>
    <name evidence="1" type="ORF">Q9L58_010582</name>
</gene>
<dbReference type="Proteomes" id="UP001447188">
    <property type="component" value="Unassembled WGS sequence"/>
</dbReference>
<organism evidence="1 2">
    <name type="scientific">Discina gigas</name>
    <dbReference type="NCBI Taxonomy" id="1032678"/>
    <lineage>
        <taxon>Eukaryota</taxon>
        <taxon>Fungi</taxon>
        <taxon>Dikarya</taxon>
        <taxon>Ascomycota</taxon>
        <taxon>Pezizomycotina</taxon>
        <taxon>Pezizomycetes</taxon>
        <taxon>Pezizales</taxon>
        <taxon>Discinaceae</taxon>
        <taxon>Discina</taxon>
    </lineage>
</organism>
<evidence type="ECO:0000313" key="2">
    <source>
        <dbReference type="Proteomes" id="UP001447188"/>
    </source>
</evidence>
<sequence length="172" mass="19070">MTSRGSHLAAAPRARESEISARDIKVLLGFGPHNNHGYLVLREYIKSDCMGHGVMGVDQPKSEAWLGCVEAAASYKFLSRFRMAYNGAGPKEHCKLVQKAIRNLCIDSIKKSNDASKRGDREMWDNGNFYLPGGHLGSEAADLVESGEAQPLTRQLMRIRIVDPANVRVYDH</sequence>